<name>A0A6J5MS10_9CAUD</name>
<gene>
    <name evidence="1" type="ORF">UFOVP514_54</name>
</gene>
<evidence type="ECO:0000313" key="1">
    <source>
        <dbReference type="EMBL" id="CAB4147923.1"/>
    </source>
</evidence>
<dbReference type="EMBL" id="LR796477">
    <property type="protein sequence ID" value="CAB4147923.1"/>
    <property type="molecule type" value="Genomic_DNA"/>
</dbReference>
<accession>A0A6J5MS10</accession>
<proteinExistence type="predicted"/>
<dbReference type="PANTHER" id="PTHR22916">
    <property type="entry name" value="GLYCOSYLTRANSFERASE"/>
    <property type="match status" value="1"/>
</dbReference>
<organism evidence="1">
    <name type="scientific">uncultured Caudovirales phage</name>
    <dbReference type="NCBI Taxonomy" id="2100421"/>
    <lineage>
        <taxon>Viruses</taxon>
        <taxon>Duplodnaviria</taxon>
        <taxon>Heunggongvirae</taxon>
        <taxon>Uroviricota</taxon>
        <taxon>Caudoviricetes</taxon>
        <taxon>Peduoviridae</taxon>
        <taxon>Maltschvirus</taxon>
        <taxon>Maltschvirus maltsch</taxon>
    </lineage>
</organism>
<dbReference type="SUPFAM" id="SSF53448">
    <property type="entry name" value="Nucleotide-diphospho-sugar transferases"/>
    <property type="match status" value="2"/>
</dbReference>
<sequence>MATMLQPLVTIIIPYSVDRGYLDVAIESVKNQTYTNIELLIQNDNVNVSTNINNGIKRAKGEYIKYLCEDDYLTPNSITDSVKAMQGNDFIHGVANNIHGAFTQVQKPRLQYPTISDMLTNNVIHGGTLMYKKSVLLAVGCFDESLTCAEEYDLNLKILDAGYKLGYTDKILYNYRRHDAQKSLGKNINQAIRAQKIQSIKDRYKRLPIIVGIATFKGREELLKRTIESLNGQVDKIIIYDNEVNKDLTDNGKFYGLTLQKKACYYFSCDDDIIYPPNYIQHTIQAIEKYNCIVTYHGRKLKGKGLEYYHGHDAYSAFKNVSQDMQVDIAGTGVSAFKTSYFNPIDLINSEHKKMSDVIFSLEAKKQNKKIQIIIHGQEWIKEQRTKINIQTEQIKNSQTQTKLCDEILKLK</sequence>
<dbReference type="GO" id="GO:0016757">
    <property type="term" value="F:glycosyltransferase activity"/>
    <property type="evidence" value="ECO:0007669"/>
    <property type="project" value="UniProtKB-ARBA"/>
</dbReference>
<dbReference type="Gene3D" id="3.90.550.10">
    <property type="entry name" value="Spore Coat Polysaccharide Biosynthesis Protein SpsA, Chain A"/>
    <property type="match status" value="3"/>
</dbReference>
<keyword evidence="1" id="KW-0808">Transferase</keyword>
<dbReference type="InterPro" id="IPR029044">
    <property type="entry name" value="Nucleotide-diphossugar_trans"/>
</dbReference>
<reference evidence="1" key="1">
    <citation type="submission" date="2020-04" db="EMBL/GenBank/DDBJ databases">
        <authorList>
            <person name="Chiriac C."/>
            <person name="Salcher M."/>
            <person name="Ghai R."/>
            <person name="Kavagutti S V."/>
        </authorList>
    </citation>
    <scope>NUCLEOTIDE SEQUENCE</scope>
</reference>
<dbReference type="PANTHER" id="PTHR22916:SF3">
    <property type="entry name" value="UDP-GLCNAC:BETAGAL BETA-1,3-N-ACETYLGLUCOSAMINYLTRANSFERASE-LIKE PROTEIN 1"/>
    <property type="match status" value="1"/>
</dbReference>
<protein>
    <submittedName>
        <fullName evidence="1">Glycosyltransferase 2-like</fullName>
    </submittedName>
</protein>